<dbReference type="Proteomes" id="UP000095282">
    <property type="component" value="Unplaced"/>
</dbReference>
<dbReference type="PROSITE" id="PS50127">
    <property type="entry name" value="UBC_2"/>
    <property type="match status" value="1"/>
</dbReference>
<dbReference type="SMART" id="SM00212">
    <property type="entry name" value="UBCc"/>
    <property type="match status" value="1"/>
</dbReference>
<evidence type="ECO:0000259" key="2">
    <source>
        <dbReference type="PROSITE" id="PS50127"/>
    </source>
</evidence>
<evidence type="ECO:0000313" key="4">
    <source>
        <dbReference type="WBParaSite" id="Csp11.Scaffold629.g8636.t1"/>
    </source>
</evidence>
<protein>
    <submittedName>
        <fullName evidence="4">UBC core domain-containing protein</fullName>
    </submittedName>
</protein>
<dbReference type="WBParaSite" id="Csp11.Scaffold629.g8636.t1">
    <property type="protein sequence ID" value="Csp11.Scaffold629.g8636.t1"/>
    <property type="gene ID" value="Csp11.Scaffold629.g8636"/>
</dbReference>
<name>A0A1I7UEY6_9PELO</name>
<dbReference type="SUPFAM" id="SSF46934">
    <property type="entry name" value="UBA-like"/>
    <property type="match status" value="1"/>
</dbReference>
<dbReference type="SUPFAM" id="SSF54495">
    <property type="entry name" value="UBC-like"/>
    <property type="match status" value="1"/>
</dbReference>
<dbReference type="InterPro" id="IPR050113">
    <property type="entry name" value="Ub_conjugating_enzyme"/>
</dbReference>
<dbReference type="CDD" id="cd00195">
    <property type="entry name" value="UBCc_UEV"/>
    <property type="match status" value="1"/>
</dbReference>
<dbReference type="PROSITE" id="PS50030">
    <property type="entry name" value="UBA"/>
    <property type="match status" value="1"/>
</dbReference>
<dbReference type="SMART" id="SM00165">
    <property type="entry name" value="UBA"/>
    <property type="match status" value="1"/>
</dbReference>
<sequence length="192" mass="21175">MADQQGSSSGLSSHHQAFLNDLKLMHELYSIEVLEESLKMIKFHVAGPPATPYASGVFEVDMTFPENYPESLPEVMFVVPIWNSCVDPNNGRVHFEGVTQMTVAEALAYVEEMLRANEADEDSLFFKTSRFWTAKFAGGVADPEDIVFGQKVEALVEMGFSEMESVIALSACDWNLGDAAEQLVDSAPVDEL</sequence>
<dbReference type="STRING" id="1561998.A0A1I7UEY6"/>
<accession>A0A1I7UEY6</accession>
<feature type="domain" description="UBC core" evidence="2">
    <location>
        <begin position="6"/>
        <end position="93"/>
    </location>
</feature>
<organism evidence="3 4">
    <name type="scientific">Caenorhabditis tropicalis</name>
    <dbReference type="NCBI Taxonomy" id="1561998"/>
    <lineage>
        <taxon>Eukaryota</taxon>
        <taxon>Metazoa</taxon>
        <taxon>Ecdysozoa</taxon>
        <taxon>Nematoda</taxon>
        <taxon>Chromadorea</taxon>
        <taxon>Rhabditida</taxon>
        <taxon>Rhabditina</taxon>
        <taxon>Rhabditomorpha</taxon>
        <taxon>Rhabditoidea</taxon>
        <taxon>Rhabditidae</taxon>
        <taxon>Peloderinae</taxon>
        <taxon>Caenorhabditis</taxon>
    </lineage>
</organism>
<dbReference type="GO" id="GO:0032446">
    <property type="term" value="P:protein modification by small protein conjugation"/>
    <property type="evidence" value="ECO:0007669"/>
    <property type="project" value="UniProtKB-ARBA"/>
</dbReference>
<proteinExistence type="predicted"/>
<keyword evidence="3" id="KW-1185">Reference proteome</keyword>
<evidence type="ECO:0000259" key="1">
    <source>
        <dbReference type="PROSITE" id="PS50030"/>
    </source>
</evidence>
<dbReference type="InterPro" id="IPR000608">
    <property type="entry name" value="UBC"/>
</dbReference>
<dbReference type="Pfam" id="PF00179">
    <property type="entry name" value="UQ_con"/>
    <property type="match status" value="1"/>
</dbReference>
<dbReference type="InterPro" id="IPR016135">
    <property type="entry name" value="UBQ-conjugating_enzyme/RWD"/>
</dbReference>
<dbReference type="Pfam" id="PF00627">
    <property type="entry name" value="UBA"/>
    <property type="match status" value="1"/>
</dbReference>
<evidence type="ECO:0000313" key="3">
    <source>
        <dbReference type="Proteomes" id="UP000095282"/>
    </source>
</evidence>
<dbReference type="AlphaFoldDB" id="A0A1I7UEY6"/>
<dbReference type="InterPro" id="IPR009060">
    <property type="entry name" value="UBA-like_sf"/>
</dbReference>
<dbReference type="PANTHER" id="PTHR24067">
    <property type="entry name" value="UBIQUITIN-CONJUGATING ENZYME E2"/>
    <property type="match status" value="1"/>
</dbReference>
<dbReference type="Gene3D" id="3.10.110.10">
    <property type="entry name" value="Ubiquitin Conjugating Enzyme"/>
    <property type="match status" value="1"/>
</dbReference>
<dbReference type="InterPro" id="IPR015940">
    <property type="entry name" value="UBA"/>
</dbReference>
<reference evidence="4" key="1">
    <citation type="submission" date="2016-11" db="UniProtKB">
        <authorList>
            <consortium name="WormBaseParasite"/>
        </authorList>
    </citation>
    <scope>IDENTIFICATION</scope>
</reference>
<feature type="domain" description="UBA" evidence="1">
    <location>
        <begin position="140"/>
        <end position="186"/>
    </location>
</feature>
<dbReference type="Gene3D" id="1.10.8.10">
    <property type="entry name" value="DNA helicase RuvA subunit, C-terminal domain"/>
    <property type="match status" value="1"/>
</dbReference>
<dbReference type="eggNOG" id="KOG0418">
    <property type="taxonomic scope" value="Eukaryota"/>
</dbReference>